<evidence type="ECO:0000256" key="2">
    <source>
        <dbReference type="SAM" id="SignalP"/>
    </source>
</evidence>
<evidence type="ECO:0000313" key="3">
    <source>
        <dbReference type="EMBL" id="BBD82513.1"/>
    </source>
</evidence>
<dbReference type="AlphaFoldDB" id="A0A679BCM3"/>
<proteinExistence type="predicted"/>
<sequence>MGEMGHPWLSKLLIGGALMRLPRLAYAEWRSASATLRMRPALLVSRAMTSTAATDANCARHAVSSAAATTGESTHAHNLRSHDDRRLGACPPPVSRRRPVTDGLHSHYGRRINERRDNWRLDACPPRYRQCW</sequence>
<protein>
    <recommendedName>
        <fullName evidence="5">Secreted protein</fullName>
    </recommendedName>
</protein>
<evidence type="ECO:0000256" key="1">
    <source>
        <dbReference type="SAM" id="MobiDB-lite"/>
    </source>
</evidence>
<organism evidence="3">
    <name type="scientific">Oryza sativa subsp. indica</name>
    <name type="common">Rice</name>
    <dbReference type="NCBI Taxonomy" id="39946"/>
    <lineage>
        <taxon>Eukaryota</taxon>
        <taxon>Viridiplantae</taxon>
        <taxon>Streptophyta</taxon>
        <taxon>Embryophyta</taxon>
        <taxon>Tracheophyta</taxon>
        <taxon>Spermatophyta</taxon>
        <taxon>Magnoliopsida</taxon>
        <taxon>Liliopsida</taxon>
        <taxon>Poales</taxon>
        <taxon>Poaceae</taxon>
        <taxon>BOP clade</taxon>
        <taxon>Oryzoideae</taxon>
        <taxon>Oryzeae</taxon>
        <taxon>Oryzinae</taxon>
        <taxon>Oryza</taxon>
        <taxon>Oryza sativa</taxon>
    </lineage>
</organism>
<keyword evidence="2" id="KW-0732">Signal</keyword>
<dbReference type="EMBL" id="AP011489">
    <property type="protein sequence ID" value="BBD82525.1"/>
    <property type="molecule type" value="Genomic_DNA"/>
</dbReference>
<gene>
    <name evidence="3" type="primary">K0177A07.38</name>
    <name evidence="4" type="synonym">K0358C04.11</name>
</gene>
<dbReference type="EMBL" id="AP011488">
    <property type="protein sequence ID" value="BBD82513.1"/>
    <property type="molecule type" value="Genomic_DNA"/>
</dbReference>
<evidence type="ECO:0008006" key="5">
    <source>
        <dbReference type="Google" id="ProtNLM"/>
    </source>
</evidence>
<reference evidence="3" key="1">
    <citation type="submission" date="2009-05" db="EMBL/GenBank/DDBJ databases">
        <title>Oryza sativa Indica Group genomic DNA, chromosome 11, BAC clone:K0177A07, cultivar:Kasalath.</title>
        <authorList>
            <person name="Matsumoto T."/>
            <person name="Wu J."/>
            <person name="Kanamori H."/>
        </authorList>
    </citation>
    <scope>NUCLEOTIDE SEQUENCE</scope>
</reference>
<feature type="chain" id="PRO_5036378852" description="Secreted protein" evidence="2">
    <location>
        <begin position="28"/>
        <end position="132"/>
    </location>
</feature>
<feature type="region of interest" description="Disordered" evidence="1">
    <location>
        <begin position="69"/>
        <end position="104"/>
    </location>
</feature>
<evidence type="ECO:0000313" key="4">
    <source>
        <dbReference type="EMBL" id="BBD82525.1"/>
    </source>
</evidence>
<name>A0A679BCM3_ORYSI</name>
<feature type="signal peptide" evidence="2">
    <location>
        <begin position="1"/>
        <end position="27"/>
    </location>
</feature>
<reference evidence="4" key="2">
    <citation type="submission" date="2009-05" db="EMBL/GenBank/DDBJ databases">
        <title>Oryza sativa Indica Group genomic DNA, chromosome 11, BAC clone:K0358C04, cultivar:Kasalath.</title>
        <authorList>
            <person name="Matsumoto T."/>
            <person name="Wu J."/>
            <person name="Kanamori H."/>
        </authorList>
    </citation>
    <scope>NUCLEOTIDE SEQUENCE</scope>
</reference>
<accession>A0A679BCM3</accession>